<keyword evidence="2" id="KW-1185">Reference proteome</keyword>
<comment type="caution">
    <text evidence="1">The sequence shown here is derived from an EMBL/GenBank/DDBJ whole genome shotgun (WGS) entry which is preliminary data.</text>
</comment>
<proteinExistence type="predicted"/>
<dbReference type="AlphaFoldDB" id="A0A9Q1ER95"/>
<name>A0A9Q1ER95_SYNKA</name>
<evidence type="ECO:0000313" key="1">
    <source>
        <dbReference type="EMBL" id="KAJ8343566.1"/>
    </source>
</evidence>
<evidence type="ECO:0000313" key="2">
    <source>
        <dbReference type="Proteomes" id="UP001152622"/>
    </source>
</evidence>
<accession>A0A9Q1ER95</accession>
<protein>
    <submittedName>
        <fullName evidence="1">Uncharacterized protein</fullName>
    </submittedName>
</protein>
<organism evidence="1 2">
    <name type="scientific">Synaphobranchus kaupii</name>
    <name type="common">Kaup's arrowtooth eel</name>
    <dbReference type="NCBI Taxonomy" id="118154"/>
    <lineage>
        <taxon>Eukaryota</taxon>
        <taxon>Metazoa</taxon>
        <taxon>Chordata</taxon>
        <taxon>Craniata</taxon>
        <taxon>Vertebrata</taxon>
        <taxon>Euteleostomi</taxon>
        <taxon>Actinopterygii</taxon>
        <taxon>Neopterygii</taxon>
        <taxon>Teleostei</taxon>
        <taxon>Anguilliformes</taxon>
        <taxon>Synaphobranchidae</taxon>
        <taxon>Synaphobranchus</taxon>
    </lineage>
</organism>
<sequence length="71" mass="7817">MVKGVRDVIDSGQTVIVTVPDSLLITLKERQRSLCLLGAFKLRDLASVPPYQTRSRPEPLHATLCLGRETG</sequence>
<dbReference type="EMBL" id="JAINUF010000013">
    <property type="protein sequence ID" value="KAJ8343566.1"/>
    <property type="molecule type" value="Genomic_DNA"/>
</dbReference>
<reference evidence="1" key="1">
    <citation type="journal article" date="2023" name="Science">
        <title>Genome structures resolve the early diversification of teleost fishes.</title>
        <authorList>
            <person name="Parey E."/>
            <person name="Louis A."/>
            <person name="Montfort J."/>
            <person name="Bouchez O."/>
            <person name="Roques C."/>
            <person name="Iampietro C."/>
            <person name="Lluch J."/>
            <person name="Castinel A."/>
            <person name="Donnadieu C."/>
            <person name="Desvignes T."/>
            <person name="Floi Bucao C."/>
            <person name="Jouanno E."/>
            <person name="Wen M."/>
            <person name="Mejri S."/>
            <person name="Dirks R."/>
            <person name="Jansen H."/>
            <person name="Henkel C."/>
            <person name="Chen W.J."/>
            <person name="Zahm M."/>
            <person name="Cabau C."/>
            <person name="Klopp C."/>
            <person name="Thompson A.W."/>
            <person name="Robinson-Rechavi M."/>
            <person name="Braasch I."/>
            <person name="Lecointre G."/>
            <person name="Bobe J."/>
            <person name="Postlethwait J.H."/>
            <person name="Berthelot C."/>
            <person name="Roest Crollius H."/>
            <person name="Guiguen Y."/>
        </authorList>
    </citation>
    <scope>NUCLEOTIDE SEQUENCE</scope>
    <source>
        <strain evidence="1">WJC10195</strain>
    </source>
</reference>
<gene>
    <name evidence="1" type="ORF">SKAU_G00308950</name>
</gene>
<dbReference type="Proteomes" id="UP001152622">
    <property type="component" value="Chromosome 13"/>
</dbReference>